<protein>
    <submittedName>
        <fullName evidence="2">Uncharacterized protein</fullName>
    </submittedName>
</protein>
<proteinExistence type="predicted"/>
<dbReference type="AlphaFoldDB" id="A0A517M293"/>
<evidence type="ECO:0000256" key="1">
    <source>
        <dbReference type="SAM" id="Phobius"/>
    </source>
</evidence>
<accession>A0A517M293</accession>
<name>A0A517M293_9BACT</name>
<sequence length="184" mass="19141">MNETSSCCAGMKGFYGALAACLLCGIGYLVGIQNRDPGFSLPPHLINATASDSGDEFSIATGRVSGDAEGLFVLDHATGQLQCYVMYPRTAKFGAVFSTNVGEALAGRGEKGAKYVMVTGDANFPGGGRNAPAGTVLYVLDATSGAFVAYGLPFDRTMLTANRPQQGVLTPLDAGQVRQMAIRE</sequence>
<evidence type="ECO:0000313" key="3">
    <source>
        <dbReference type="Proteomes" id="UP000319557"/>
    </source>
</evidence>
<keyword evidence="1" id="KW-0812">Transmembrane</keyword>
<keyword evidence="3" id="KW-1185">Reference proteome</keyword>
<dbReference type="Proteomes" id="UP000319557">
    <property type="component" value="Chromosome"/>
</dbReference>
<keyword evidence="1" id="KW-0472">Membrane</keyword>
<reference evidence="2 3" key="1">
    <citation type="submission" date="2019-02" db="EMBL/GenBank/DDBJ databases">
        <title>Deep-cultivation of Planctomycetes and their phenomic and genomic characterization uncovers novel biology.</title>
        <authorList>
            <person name="Wiegand S."/>
            <person name="Jogler M."/>
            <person name="Boedeker C."/>
            <person name="Pinto D."/>
            <person name="Vollmers J."/>
            <person name="Rivas-Marin E."/>
            <person name="Kohn T."/>
            <person name="Peeters S.H."/>
            <person name="Heuer A."/>
            <person name="Rast P."/>
            <person name="Oberbeckmann S."/>
            <person name="Bunk B."/>
            <person name="Jeske O."/>
            <person name="Meyerdierks A."/>
            <person name="Storesund J.E."/>
            <person name="Kallscheuer N."/>
            <person name="Luecker S."/>
            <person name="Lage O.M."/>
            <person name="Pohl T."/>
            <person name="Merkel B.J."/>
            <person name="Hornburger P."/>
            <person name="Mueller R.-W."/>
            <person name="Bruemmer F."/>
            <person name="Labrenz M."/>
            <person name="Spormann A.M."/>
            <person name="Op den Camp H."/>
            <person name="Overmann J."/>
            <person name="Amann R."/>
            <person name="Jetten M.S.M."/>
            <person name="Mascher T."/>
            <person name="Medema M.H."/>
            <person name="Devos D.P."/>
            <person name="Kaster A.-K."/>
            <person name="Ovreas L."/>
            <person name="Rohde M."/>
            <person name="Galperin M.Y."/>
            <person name="Jogler C."/>
        </authorList>
    </citation>
    <scope>NUCLEOTIDE SEQUENCE [LARGE SCALE GENOMIC DNA]</scope>
    <source>
        <strain evidence="2 3">EC9</strain>
    </source>
</reference>
<organism evidence="2 3">
    <name type="scientific">Rosistilla ulvae</name>
    <dbReference type="NCBI Taxonomy" id="1930277"/>
    <lineage>
        <taxon>Bacteria</taxon>
        <taxon>Pseudomonadati</taxon>
        <taxon>Planctomycetota</taxon>
        <taxon>Planctomycetia</taxon>
        <taxon>Pirellulales</taxon>
        <taxon>Pirellulaceae</taxon>
        <taxon>Rosistilla</taxon>
    </lineage>
</organism>
<dbReference type="EMBL" id="CP036261">
    <property type="protein sequence ID" value="QDS88995.1"/>
    <property type="molecule type" value="Genomic_DNA"/>
</dbReference>
<keyword evidence="1" id="KW-1133">Transmembrane helix</keyword>
<gene>
    <name evidence="2" type="ORF">EC9_31910</name>
</gene>
<dbReference type="KEGG" id="ruv:EC9_31910"/>
<feature type="transmembrane region" description="Helical" evidence="1">
    <location>
        <begin position="12"/>
        <end position="31"/>
    </location>
</feature>
<evidence type="ECO:0000313" key="2">
    <source>
        <dbReference type="EMBL" id="QDS88995.1"/>
    </source>
</evidence>